<evidence type="ECO:0000256" key="6">
    <source>
        <dbReference type="ARBA" id="ARBA00022833"/>
    </source>
</evidence>
<dbReference type="GO" id="GO:0046872">
    <property type="term" value="F:metal ion binding"/>
    <property type="evidence" value="ECO:0007669"/>
    <property type="project" value="UniProtKB-KW"/>
</dbReference>
<feature type="transmembrane region" description="Helical" evidence="9">
    <location>
        <begin position="204"/>
        <end position="227"/>
    </location>
</feature>
<evidence type="ECO:0000256" key="5">
    <source>
        <dbReference type="ARBA" id="ARBA00022723"/>
    </source>
</evidence>
<evidence type="ECO:0000259" key="10">
    <source>
        <dbReference type="PROSITE" id="PS51837"/>
    </source>
</evidence>
<dbReference type="GO" id="GO:0005765">
    <property type="term" value="C:lysosomal membrane"/>
    <property type="evidence" value="ECO:0007669"/>
    <property type="project" value="UniProtKB-SubCell"/>
</dbReference>
<proteinExistence type="inferred from homology"/>
<comment type="subcellular location">
    <subcellularLocation>
        <location evidence="1">Endosome membrane</location>
        <topology evidence="1">Peripheral membrane protein</topology>
        <orientation evidence="1">Cytoplasmic side</orientation>
    </subcellularLocation>
    <subcellularLocation>
        <location evidence="2">Late endosome membrane</location>
    </subcellularLocation>
    <subcellularLocation>
        <location evidence="3">Lysosome membrane</location>
        <topology evidence="3">Peripheral membrane protein</topology>
        <orientation evidence="3">Cytoplasmic side</orientation>
    </subcellularLocation>
</comment>
<keyword evidence="9" id="KW-0812">Transmembrane</keyword>
<reference evidence="11 12" key="1">
    <citation type="journal article" date="2022" name="G3 (Bethesda)">
        <title>Evaluating Illumina-, Nanopore-, and PacBio-based genome assembly strategies with the bald notothen, Trematomus borchgrevinki.</title>
        <authorList>
            <person name="Rayamajhi N."/>
            <person name="Cheng C.C."/>
            <person name="Catchen J.M."/>
        </authorList>
    </citation>
    <scope>NUCLEOTIDE SEQUENCE [LARGE SCALE GENOMIC DNA]</scope>
    <source>
        <strain evidence="11">AGRC-2024</strain>
    </source>
</reference>
<feature type="domain" description="LITAF" evidence="10">
    <location>
        <begin position="166"/>
        <end position="250"/>
    </location>
</feature>
<evidence type="ECO:0000256" key="2">
    <source>
        <dbReference type="ARBA" id="ARBA00004414"/>
    </source>
</evidence>
<evidence type="ECO:0000313" key="11">
    <source>
        <dbReference type="EMBL" id="KAL3051162.1"/>
    </source>
</evidence>
<dbReference type="PROSITE" id="PS51837">
    <property type="entry name" value="LITAF"/>
    <property type="match status" value="1"/>
</dbReference>
<dbReference type="InterPro" id="IPR006629">
    <property type="entry name" value="LITAF"/>
</dbReference>
<dbReference type="EMBL" id="JBIYXZ010002080">
    <property type="protein sequence ID" value="KAL3051162.1"/>
    <property type="molecule type" value="Genomic_DNA"/>
</dbReference>
<gene>
    <name evidence="11" type="ORF">OYC64_001435</name>
</gene>
<reference evidence="11 12" key="2">
    <citation type="journal article" date="2024" name="G3 (Bethesda)">
        <title>The genome of the cryopelagic Antarctic bald notothen, Trematomus borchgrevinki.</title>
        <authorList>
            <person name="Rayamajhi N."/>
            <person name="Rivera-Colon A.G."/>
            <person name="Minhas B.F."/>
            <person name="Cheng C.C."/>
            <person name="Catchen J.M."/>
        </authorList>
    </citation>
    <scope>NUCLEOTIDE SEQUENCE [LARGE SCALE GENOMIC DNA]</scope>
    <source>
        <strain evidence="11">AGRC-2024</strain>
    </source>
</reference>
<sequence>MNQDQVILLSFSQTLSIGKNTRVTLMPQQEQQQDFEHGIKPGNHKSLKALIEFRIKQLHNRRFMLLEMQRFRKKDDGVSTTGELPCEDSDQQLCELENIRRELEELLAKKKELEEQRNASEPSANRGHLDPCAPSYKTEGPRGGIYMLPPPQLEQEEMAPEPVTEAPSGPVVPVECLCQTPEWTRCPCCGEVVLTETRSRVGEATWIVCCTCAILGGLLGCCLIPFFNDRFKNVQHRCPRCQEKIHTYEPM</sequence>
<keyword evidence="6" id="KW-0862">Zinc</keyword>
<accession>A0ABD2GAP0</accession>
<evidence type="ECO:0000313" key="12">
    <source>
        <dbReference type="Proteomes" id="UP001619887"/>
    </source>
</evidence>
<keyword evidence="7 9" id="KW-0472">Membrane</keyword>
<evidence type="ECO:0000256" key="1">
    <source>
        <dbReference type="ARBA" id="ARBA00004125"/>
    </source>
</evidence>
<dbReference type="AlphaFoldDB" id="A0ABD2GAP0"/>
<keyword evidence="9" id="KW-1133">Transmembrane helix</keyword>
<feature type="region of interest" description="Disordered" evidence="8">
    <location>
        <begin position="113"/>
        <end position="144"/>
    </location>
</feature>
<comment type="caution">
    <text evidence="11">The sequence shown here is derived from an EMBL/GenBank/DDBJ whole genome shotgun (WGS) entry which is preliminary data.</text>
</comment>
<protein>
    <recommendedName>
        <fullName evidence="10">LITAF domain-containing protein</fullName>
    </recommendedName>
</protein>
<evidence type="ECO:0000256" key="7">
    <source>
        <dbReference type="ARBA" id="ARBA00023136"/>
    </source>
</evidence>
<keyword evidence="12" id="KW-1185">Reference proteome</keyword>
<evidence type="ECO:0000256" key="3">
    <source>
        <dbReference type="ARBA" id="ARBA00004630"/>
    </source>
</evidence>
<dbReference type="Pfam" id="PF10601">
    <property type="entry name" value="zf-LITAF-like"/>
    <property type="match status" value="1"/>
</dbReference>
<dbReference type="GO" id="GO:0031902">
    <property type="term" value="C:late endosome membrane"/>
    <property type="evidence" value="ECO:0007669"/>
    <property type="project" value="UniProtKB-SubCell"/>
</dbReference>
<dbReference type="InterPro" id="IPR037519">
    <property type="entry name" value="LITAF_fam"/>
</dbReference>
<dbReference type="SMART" id="SM00714">
    <property type="entry name" value="LITAF"/>
    <property type="match status" value="1"/>
</dbReference>
<evidence type="ECO:0000256" key="8">
    <source>
        <dbReference type="SAM" id="MobiDB-lite"/>
    </source>
</evidence>
<comment type="similarity">
    <text evidence="4">Belongs to the CDIP1/LITAF family.</text>
</comment>
<evidence type="ECO:0000256" key="4">
    <source>
        <dbReference type="ARBA" id="ARBA00005975"/>
    </source>
</evidence>
<organism evidence="11 12">
    <name type="scientific">Pagothenia borchgrevinki</name>
    <name type="common">Bald rockcod</name>
    <name type="synonym">Trematomus borchgrevinki</name>
    <dbReference type="NCBI Taxonomy" id="8213"/>
    <lineage>
        <taxon>Eukaryota</taxon>
        <taxon>Metazoa</taxon>
        <taxon>Chordata</taxon>
        <taxon>Craniata</taxon>
        <taxon>Vertebrata</taxon>
        <taxon>Euteleostomi</taxon>
        <taxon>Actinopterygii</taxon>
        <taxon>Neopterygii</taxon>
        <taxon>Teleostei</taxon>
        <taxon>Neoteleostei</taxon>
        <taxon>Acanthomorphata</taxon>
        <taxon>Eupercaria</taxon>
        <taxon>Perciformes</taxon>
        <taxon>Notothenioidei</taxon>
        <taxon>Nototheniidae</taxon>
        <taxon>Pagothenia</taxon>
    </lineage>
</organism>
<keyword evidence="5" id="KW-0479">Metal-binding</keyword>
<dbReference type="PANTHER" id="PTHR23292:SF35">
    <property type="entry name" value="LITAF DOMAIN-CONTAINING PROTEIN"/>
    <property type="match status" value="1"/>
</dbReference>
<dbReference type="Proteomes" id="UP001619887">
    <property type="component" value="Unassembled WGS sequence"/>
</dbReference>
<dbReference type="PANTHER" id="PTHR23292">
    <property type="entry name" value="LIPOPOLYSACCHARIDE-INDUCED TUMOR NECROSIS FACTOR-ALPHA FACTOR"/>
    <property type="match status" value="1"/>
</dbReference>
<evidence type="ECO:0000256" key="9">
    <source>
        <dbReference type="SAM" id="Phobius"/>
    </source>
</evidence>
<name>A0ABD2GAP0_PAGBO</name>